<sequence length="99" mass="10885">MLSLITRKDFFGSRAQPATSPGGDGKHLSSSRISLLAAWHREAMNLTKLGQETSDGSKSIIRVSCRGTRDIASLVEWPGLIRNSAERSVWMISPEEETL</sequence>
<proteinExistence type="predicted"/>
<organism evidence="1 2">
    <name type="scientific">Rhizobium etli 8C-3</name>
    <dbReference type="NCBI Taxonomy" id="538025"/>
    <lineage>
        <taxon>Bacteria</taxon>
        <taxon>Pseudomonadati</taxon>
        <taxon>Pseudomonadota</taxon>
        <taxon>Alphaproteobacteria</taxon>
        <taxon>Hyphomicrobiales</taxon>
        <taxon>Rhizobiaceae</taxon>
        <taxon>Rhizobium/Agrobacterium group</taxon>
        <taxon>Rhizobium</taxon>
    </lineage>
</organism>
<name>A0A1L5P336_RHIET</name>
<accession>A0A1L5P336</accession>
<reference evidence="1 2" key="1">
    <citation type="submission" date="2016-09" db="EMBL/GenBank/DDBJ databases">
        <title>The complete genome sequences of Rhizobium gallicum, symbiovars gallicum and phaseoli, symbionts associated to common bean (Phaseolus vulgaris).</title>
        <authorList>
            <person name="Bustos P."/>
            <person name="Santamaria R.I."/>
            <person name="Perez-Carrascal O.M."/>
            <person name="Juarez S."/>
            <person name="Lozano L."/>
            <person name="Martinez-Flores I."/>
            <person name="Martinez-Romero E."/>
            <person name="Cevallos M."/>
            <person name="Romero D."/>
            <person name="Davila G."/>
            <person name="Gonzalez V."/>
        </authorList>
    </citation>
    <scope>NUCLEOTIDE SEQUENCE [LARGE SCALE GENOMIC DNA]</scope>
    <source>
        <strain evidence="1 2">8C-3</strain>
    </source>
</reference>
<dbReference type="Proteomes" id="UP000185109">
    <property type="component" value="Chromosome"/>
</dbReference>
<evidence type="ECO:0000313" key="1">
    <source>
        <dbReference type="EMBL" id="APO74501.1"/>
    </source>
</evidence>
<dbReference type="EMBL" id="CP017241">
    <property type="protein sequence ID" value="APO74501.1"/>
    <property type="molecule type" value="Genomic_DNA"/>
</dbReference>
<protein>
    <submittedName>
        <fullName evidence="1">Uncharacterized protein</fullName>
    </submittedName>
</protein>
<dbReference type="AlphaFoldDB" id="A0A1L5P336"/>
<evidence type="ECO:0000313" key="2">
    <source>
        <dbReference type="Proteomes" id="UP000185109"/>
    </source>
</evidence>
<gene>
    <name evidence="1" type="ORF">AM571_CH01677</name>
</gene>